<dbReference type="Gramene" id="rna-AYBTSS11_LOCUS7957">
    <property type="protein sequence ID" value="CAJ1937324.1"/>
    <property type="gene ID" value="gene-AYBTSS11_LOCUS7957"/>
</dbReference>
<keyword evidence="2" id="KW-0813">Transport</keyword>
<protein>
    <submittedName>
        <fullName evidence="4">Uncharacterized protein</fullName>
    </submittedName>
</protein>
<dbReference type="SUPFAM" id="SSF160527">
    <property type="entry name" value="V-type ATPase subunit E-like"/>
    <property type="match status" value="1"/>
</dbReference>
<proteinExistence type="inferred from homology"/>
<dbReference type="InterPro" id="IPR002842">
    <property type="entry name" value="ATPase_V1_Esu"/>
</dbReference>
<evidence type="ECO:0000313" key="4">
    <source>
        <dbReference type="EMBL" id="CAJ1937324.1"/>
    </source>
</evidence>
<gene>
    <name evidence="4" type="ORF">AYBTSS11_LOCUS7957</name>
</gene>
<evidence type="ECO:0000313" key="5">
    <source>
        <dbReference type="Proteomes" id="UP001189624"/>
    </source>
</evidence>
<organism evidence="4 5">
    <name type="scientific">Sphenostylis stenocarpa</name>
    <dbReference type="NCBI Taxonomy" id="92480"/>
    <lineage>
        <taxon>Eukaryota</taxon>
        <taxon>Viridiplantae</taxon>
        <taxon>Streptophyta</taxon>
        <taxon>Embryophyta</taxon>
        <taxon>Tracheophyta</taxon>
        <taxon>Spermatophyta</taxon>
        <taxon>Magnoliopsida</taxon>
        <taxon>eudicotyledons</taxon>
        <taxon>Gunneridae</taxon>
        <taxon>Pentapetalae</taxon>
        <taxon>rosids</taxon>
        <taxon>fabids</taxon>
        <taxon>Fabales</taxon>
        <taxon>Fabaceae</taxon>
        <taxon>Papilionoideae</taxon>
        <taxon>50 kb inversion clade</taxon>
        <taxon>NPAAA clade</taxon>
        <taxon>indigoferoid/millettioid clade</taxon>
        <taxon>Phaseoleae</taxon>
        <taxon>Sphenostylis</taxon>
    </lineage>
</organism>
<accession>A0AA86SQ87</accession>
<dbReference type="GO" id="GO:0046961">
    <property type="term" value="F:proton-transporting ATPase activity, rotational mechanism"/>
    <property type="evidence" value="ECO:0007669"/>
    <property type="project" value="InterPro"/>
</dbReference>
<comment type="similarity">
    <text evidence="1">Belongs to the V-ATPase E subunit family.</text>
</comment>
<name>A0AA86SQ87_9FABA</name>
<dbReference type="Gene3D" id="3.30.2320.30">
    <property type="entry name" value="ATP synthase, E subunit, C-terminal"/>
    <property type="match status" value="1"/>
</dbReference>
<dbReference type="Pfam" id="PF01991">
    <property type="entry name" value="vATP-synt_E"/>
    <property type="match status" value="1"/>
</dbReference>
<evidence type="ECO:0000256" key="3">
    <source>
        <dbReference type="ARBA" id="ARBA00023065"/>
    </source>
</evidence>
<keyword evidence="3" id="KW-0406">Ion transport</keyword>
<sequence>MFLLHEIVAGGIGCNFISGDLLEATSMDDAMSNLVLLLRCRKDDLHLVENVLDSAAQEYADKANVDPPEIVVVNRIYLPPRPSHHNYHDIYCSGAVVLASHDGKIVCENTLDPRLDVVFRKERGSESSSLDKLLLEDFACIVSLPLEYLYSEAKTCL</sequence>
<dbReference type="EMBL" id="OY731400">
    <property type="protein sequence ID" value="CAJ1937324.1"/>
    <property type="molecule type" value="Genomic_DNA"/>
</dbReference>
<dbReference type="GO" id="GO:0033178">
    <property type="term" value="C:proton-transporting two-sector ATPase complex, catalytic domain"/>
    <property type="evidence" value="ECO:0007669"/>
    <property type="project" value="InterPro"/>
</dbReference>
<dbReference type="PANTHER" id="PTHR45715">
    <property type="entry name" value="ATPASE H+-TRANSPORTING V1 SUBUNIT E1A-RELATED"/>
    <property type="match status" value="1"/>
</dbReference>
<dbReference type="InterPro" id="IPR038495">
    <property type="entry name" value="ATPase_E_C"/>
</dbReference>
<evidence type="ECO:0000256" key="1">
    <source>
        <dbReference type="ARBA" id="ARBA00005901"/>
    </source>
</evidence>
<keyword evidence="5" id="KW-1185">Reference proteome</keyword>
<evidence type="ECO:0000256" key="2">
    <source>
        <dbReference type="ARBA" id="ARBA00022448"/>
    </source>
</evidence>
<dbReference type="Proteomes" id="UP001189624">
    <property type="component" value="Chromosome 3"/>
</dbReference>
<reference evidence="4" key="1">
    <citation type="submission" date="2023-10" db="EMBL/GenBank/DDBJ databases">
        <authorList>
            <person name="Domelevo Entfellner J.-B."/>
        </authorList>
    </citation>
    <scope>NUCLEOTIDE SEQUENCE</scope>
</reference>
<dbReference type="AlphaFoldDB" id="A0AA86SQ87"/>